<accession>A0A330L9I5</accession>
<protein>
    <submittedName>
        <fullName evidence="1">Uncharacterized protein</fullName>
    </submittedName>
</protein>
<dbReference type="Proteomes" id="UP000248168">
    <property type="component" value="Unassembled WGS sequence"/>
</dbReference>
<proteinExistence type="predicted"/>
<sequence>MHPLHSSPATFVRATFQFYSRRLSTIPRHALPGTAAAGPPALRARDAARLVGEASLVRRIFFDEDERRLDQLRRLDGFTL</sequence>
<name>A0A330L9I5_9BACT</name>
<evidence type="ECO:0000313" key="1">
    <source>
        <dbReference type="EMBL" id="SPP65584.1"/>
    </source>
</evidence>
<dbReference type="EMBL" id="OUNR01000017">
    <property type="protein sequence ID" value="SPP65584.1"/>
    <property type="molecule type" value="Genomic_DNA"/>
</dbReference>
<evidence type="ECO:0000313" key="2">
    <source>
        <dbReference type="Proteomes" id="UP000248168"/>
    </source>
</evidence>
<dbReference type="AlphaFoldDB" id="A0A330L9I5"/>
<gene>
    <name evidence="1" type="ORF">NITLEN_40057</name>
</gene>
<dbReference type="InParanoid" id="A0A330L9I5"/>
<reference evidence="2" key="1">
    <citation type="submission" date="2018-04" db="EMBL/GenBank/DDBJ databases">
        <authorList>
            <person name="Lucker S."/>
            <person name="Sakoula D."/>
        </authorList>
    </citation>
    <scope>NUCLEOTIDE SEQUENCE [LARGE SCALE GENOMIC DNA]</scope>
</reference>
<keyword evidence="2" id="KW-1185">Reference proteome</keyword>
<organism evidence="1 2">
    <name type="scientific">Nitrospira lenta</name>
    <dbReference type="NCBI Taxonomy" id="1436998"/>
    <lineage>
        <taxon>Bacteria</taxon>
        <taxon>Pseudomonadati</taxon>
        <taxon>Nitrospirota</taxon>
        <taxon>Nitrospiria</taxon>
        <taxon>Nitrospirales</taxon>
        <taxon>Nitrospiraceae</taxon>
        <taxon>Nitrospira</taxon>
    </lineage>
</organism>